<gene>
    <name evidence="6" type="ORF">J5285_14320</name>
</gene>
<dbReference type="SMART" id="SM00345">
    <property type="entry name" value="HTH_GNTR"/>
    <property type="match status" value="1"/>
</dbReference>
<proteinExistence type="predicted"/>
<evidence type="ECO:0000259" key="5">
    <source>
        <dbReference type="PROSITE" id="PS50949"/>
    </source>
</evidence>
<dbReference type="PANTHER" id="PTHR43537">
    <property type="entry name" value="TRANSCRIPTIONAL REGULATOR, GNTR FAMILY"/>
    <property type="match status" value="1"/>
</dbReference>
<dbReference type="Pfam" id="PF00392">
    <property type="entry name" value="GntR"/>
    <property type="match status" value="1"/>
</dbReference>
<protein>
    <submittedName>
        <fullName evidence="6">GntR family transcriptional regulator</fullName>
    </submittedName>
</protein>
<feature type="region of interest" description="Disordered" evidence="4">
    <location>
        <begin position="238"/>
        <end position="267"/>
    </location>
</feature>
<reference evidence="6 7" key="1">
    <citation type="submission" date="2021-03" db="EMBL/GenBank/DDBJ databases">
        <title>Rapid diversification of plasmids in a genus of pathogenic and nitrogen fixing bacteria.</title>
        <authorList>
            <person name="Weisberg A.J."/>
            <person name="Miller M."/>
            <person name="Ream W."/>
            <person name="Grunwald N.J."/>
            <person name="Chang J.H."/>
        </authorList>
    </citation>
    <scope>NUCLEOTIDE SEQUENCE [LARGE SCALE GENOMIC DNA]</scope>
    <source>
        <strain evidence="6 7">AF3.44</strain>
    </source>
</reference>
<evidence type="ECO:0000256" key="3">
    <source>
        <dbReference type="ARBA" id="ARBA00023163"/>
    </source>
</evidence>
<keyword evidence="1" id="KW-0805">Transcription regulation</keyword>
<dbReference type="Proteomes" id="UP000826513">
    <property type="component" value="Chromosome 2"/>
</dbReference>
<keyword evidence="2" id="KW-0238">DNA-binding</keyword>
<evidence type="ECO:0000313" key="6">
    <source>
        <dbReference type="EMBL" id="QYA08617.1"/>
    </source>
</evidence>
<keyword evidence="7" id="KW-1185">Reference proteome</keyword>
<sequence length="267" mass="29131">MLDQSSPFSHPLLQPEGKNAFAFKRLKRALITCELAPADAVSEGEISERFGLGRAAVRNAFARLEMEGFISPIPRNGWQVAPITGAAVGDILEARNVVQPQLATGVLTPEELANLRGISSQLCALIDRAETEAVLASRALDRAFLTVLAKPRGEIVVQWLNSALDHSARLLSYFEGCHPSFIPSSHTALVDHLEDGDEAAVKVLLVDDVRRFREYIVHRMLRSKTFTSMLPQVPVATRMSEQPSINPSTASQIVVGPSNSKNKGNEQ</sequence>
<feature type="domain" description="HTH gntR-type" evidence="5">
    <location>
        <begin position="16"/>
        <end position="83"/>
    </location>
</feature>
<dbReference type="PANTHER" id="PTHR43537:SF24">
    <property type="entry name" value="GLUCONATE OPERON TRANSCRIPTIONAL REPRESSOR"/>
    <property type="match status" value="1"/>
</dbReference>
<name>A0ABX8T5P0_9HYPH</name>
<dbReference type="EMBL" id="CP072168">
    <property type="protein sequence ID" value="QYA08617.1"/>
    <property type="molecule type" value="Genomic_DNA"/>
</dbReference>
<evidence type="ECO:0000256" key="1">
    <source>
        <dbReference type="ARBA" id="ARBA00023015"/>
    </source>
</evidence>
<evidence type="ECO:0000313" key="7">
    <source>
        <dbReference type="Proteomes" id="UP000826513"/>
    </source>
</evidence>
<accession>A0ABX8T5P0</accession>
<feature type="compositionally biased region" description="Polar residues" evidence="4">
    <location>
        <begin position="239"/>
        <end position="267"/>
    </location>
</feature>
<keyword evidence="3" id="KW-0804">Transcription</keyword>
<organism evidence="6 7">
    <name type="scientific">Agrobacterium larrymoorei</name>
    <dbReference type="NCBI Taxonomy" id="160699"/>
    <lineage>
        <taxon>Bacteria</taxon>
        <taxon>Pseudomonadati</taxon>
        <taxon>Pseudomonadota</taxon>
        <taxon>Alphaproteobacteria</taxon>
        <taxon>Hyphomicrobiales</taxon>
        <taxon>Rhizobiaceae</taxon>
        <taxon>Rhizobium/Agrobacterium group</taxon>
        <taxon>Agrobacterium</taxon>
    </lineage>
</organism>
<evidence type="ECO:0000256" key="2">
    <source>
        <dbReference type="ARBA" id="ARBA00023125"/>
    </source>
</evidence>
<evidence type="ECO:0000256" key="4">
    <source>
        <dbReference type="SAM" id="MobiDB-lite"/>
    </source>
</evidence>
<dbReference type="InterPro" id="IPR000524">
    <property type="entry name" value="Tscrpt_reg_HTH_GntR"/>
</dbReference>
<dbReference type="RefSeq" id="WP_219275901.1">
    <property type="nucleotide sequence ID" value="NZ_CP072168.1"/>
</dbReference>
<dbReference type="PROSITE" id="PS50949">
    <property type="entry name" value="HTH_GNTR"/>
    <property type="match status" value="1"/>
</dbReference>